<proteinExistence type="predicted"/>
<dbReference type="RefSeq" id="WP_376943488.1">
    <property type="nucleotide sequence ID" value="NZ_CP171449.1"/>
</dbReference>
<comment type="caution">
    <text evidence="1">The sequence shown here is derived from an EMBL/GenBank/DDBJ whole genome shotgun (WGS) entry which is preliminary data.</text>
</comment>
<protein>
    <submittedName>
        <fullName evidence="1">Phage tail fiber protein</fullName>
    </submittedName>
</protein>
<dbReference type="Proteomes" id="UP001589891">
    <property type="component" value="Unassembled WGS sequence"/>
</dbReference>
<keyword evidence="2" id="KW-1185">Reference proteome</keyword>
<accession>A0ABV6SHI7</accession>
<organism evidence="1 2">
    <name type="scientific">Azorhizophilus paspali</name>
    <name type="common">Azotobacter paspali</name>
    <dbReference type="NCBI Taxonomy" id="69963"/>
    <lineage>
        <taxon>Bacteria</taxon>
        <taxon>Pseudomonadati</taxon>
        <taxon>Pseudomonadota</taxon>
        <taxon>Gammaproteobacteria</taxon>
        <taxon>Pseudomonadales</taxon>
        <taxon>Pseudomonadaceae</taxon>
        <taxon>Azorhizophilus</taxon>
    </lineage>
</organism>
<dbReference type="EMBL" id="JBHLSS010000034">
    <property type="protein sequence ID" value="MFC0708999.1"/>
    <property type="molecule type" value="Genomic_DNA"/>
</dbReference>
<dbReference type="InterPro" id="IPR054440">
    <property type="entry name" value="Gp32-like"/>
</dbReference>
<dbReference type="Pfam" id="PF22764">
    <property type="entry name" value="E217_Gp32"/>
    <property type="match status" value="1"/>
</dbReference>
<name>A0ABV6SHI7_AZOPA</name>
<reference evidence="1 2" key="1">
    <citation type="submission" date="2024-09" db="EMBL/GenBank/DDBJ databases">
        <authorList>
            <person name="Sun Q."/>
            <person name="Mori K."/>
        </authorList>
    </citation>
    <scope>NUCLEOTIDE SEQUENCE [LARGE SCALE GENOMIC DNA]</scope>
    <source>
        <strain evidence="1 2">NCAIM B.01794</strain>
    </source>
</reference>
<sequence length="153" mass="15875">MTFDVSAAGTGARLVASETFPNGFDLTSWADDSDPFDIPALTTASQAMNVNGDMVTWSTPAPIVVTINVLPGSPDDQNLQALLDANRPAAGRRVARDVITLTKTNPDGSTETLADGRITGGMLGRSVASAGRQKASSFTFAFQDIAVTRAGGQ</sequence>
<gene>
    <name evidence="1" type="ORF">ACFFGX_05120</name>
</gene>
<evidence type="ECO:0000313" key="1">
    <source>
        <dbReference type="EMBL" id="MFC0708999.1"/>
    </source>
</evidence>
<evidence type="ECO:0000313" key="2">
    <source>
        <dbReference type="Proteomes" id="UP001589891"/>
    </source>
</evidence>